<evidence type="ECO:0000313" key="3">
    <source>
        <dbReference type="EMBL" id="VAW53531.1"/>
    </source>
</evidence>
<dbReference type="PANTHER" id="PTHR16099:SF5">
    <property type="entry name" value="NUCLEOTIDE TRIPHOSPHATE DIPHOSPHATASE NUDT15"/>
    <property type="match status" value="1"/>
</dbReference>
<dbReference type="PANTHER" id="PTHR16099">
    <property type="entry name" value="8-OXO-DGTP DIPHOSPHATES NUDT15"/>
    <property type="match status" value="1"/>
</dbReference>
<dbReference type="GO" id="GO:0016787">
    <property type="term" value="F:hydrolase activity"/>
    <property type="evidence" value="ECO:0007669"/>
    <property type="project" value="UniProtKB-KW"/>
</dbReference>
<organism evidence="3">
    <name type="scientific">hydrothermal vent metagenome</name>
    <dbReference type="NCBI Taxonomy" id="652676"/>
    <lineage>
        <taxon>unclassified sequences</taxon>
        <taxon>metagenomes</taxon>
        <taxon>ecological metagenomes</taxon>
    </lineage>
</organism>
<protein>
    <recommendedName>
        <fullName evidence="2">Nudix hydrolase domain-containing protein</fullName>
    </recommendedName>
</protein>
<dbReference type="InterPro" id="IPR020084">
    <property type="entry name" value="NUDIX_hydrolase_CS"/>
</dbReference>
<dbReference type="PROSITE" id="PS51462">
    <property type="entry name" value="NUDIX"/>
    <property type="match status" value="1"/>
</dbReference>
<dbReference type="PROSITE" id="PS00893">
    <property type="entry name" value="NUDIX_BOX"/>
    <property type="match status" value="1"/>
</dbReference>
<dbReference type="InterPro" id="IPR000086">
    <property type="entry name" value="NUDIX_hydrolase_dom"/>
</dbReference>
<dbReference type="PRINTS" id="PR00502">
    <property type="entry name" value="NUDIXFAMILY"/>
</dbReference>
<dbReference type="EMBL" id="UOFE01000034">
    <property type="protein sequence ID" value="VAW53531.1"/>
    <property type="molecule type" value="Genomic_DNA"/>
</dbReference>
<dbReference type="CDD" id="cd04678">
    <property type="entry name" value="NUDIX_MTH2_Nudt15"/>
    <property type="match status" value="1"/>
</dbReference>
<reference evidence="3" key="1">
    <citation type="submission" date="2018-06" db="EMBL/GenBank/DDBJ databases">
        <authorList>
            <person name="Zhirakovskaya E."/>
        </authorList>
    </citation>
    <scope>NUCLEOTIDE SEQUENCE</scope>
</reference>
<sequence>MLGVGVLVWRNKKLLLGKRLLNTSLLKAGQENQNFCWQFPGGHLENNESTIECAQREVREETGLEIMAMRHIGMTNKTFSVAGRQYITLLVSSEYRSGEVKTLEPEKCAGWQWFDYRQLPAPLFEPINLFLTQSLGVTATRPQVDLYVMHEAASELSDTPSGEHK</sequence>
<dbReference type="AlphaFoldDB" id="A0A3B0WE18"/>
<proteinExistence type="predicted"/>
<name>A0A3B0WE18_9ZZZZ</name>
<dbReference type="InterPro" id="IPR020476">
    <property type="entry name" value="Nudix_hydrolase"/>
</dbReference>
<dbReference type="Gene3D" id="3.90.79.10">
    <property type="entry name" value="Nucleoside Triphosphate Pyrophosphohydrolase"/>
    <property type="match status" value="1"/>
</dbReference>
<dbReference type="InterPro" id="IPR015797">
    <property type="entry name" value="NUDIX_hydrolase-like_dom_sf"/>
</dbReference>
<dbReference type="SUPFAM" id="SSF55811">
    <property type="entry name" value="Nudix"/>
    <property type="match status" value="1"/>
</dbReference>
<gene>
    <name evidence="3" type="ORF">MNBD_GAMMA05-414</name>
</gene>
<dbReference type="Pfam" id="PF00293">
    <property type="entry name" value="NUDIX"/>
    <property type="match status" value="1"/>
</dbReference>
<evidence type="ECO:0000256" key="1">
    <source>
        <dbReference type="ARBA" id="ARBA00022801"/>
    </source>
</evidence>
<accession>A0A3B0WE18</accession>
<keyword evidence="1" id="KW-0378">Hydrolase</keyword>
<evidence type="ECO:0000259" key="2">
    <source>
        <dbReference type="PROSITE" id="PS51462"/>
    </source>
</evidence>
<feature type="domain" description="Nudix hydrolase" evidence="2">
    <location>
        <begin position="1"/>
        <end position="137"/>
    </location>
</feature>